<evidence type="ECO:0000259" key="4">
    <source>
        <dbReference type="Pfam" id="PF13191"/>
    </source>
</evidence>
<dbReference type="GO" id="GO:0009116">
    <property type="term" value="P:nucleoside metabolic process"/>
    <property type="evidence" value="ECO:0007669"/>
    <property type="project" value="InterPro"/>
</dbReference>
<feature type="domain" description="Orc1-like AAA ATPase" evidence="4">
    <location>
        <begin position="358"/>
        <end position="478"/>
    </location>
</feature>
<dbReference type="PANTHER" id="PTHR46082">
    <property type="entry name" value="ATP/GTP-BINDING PROTEIN-RELATED"/>
    <property type="match status" value="1"/>
</dbReference>
<feature type="repeat" description="TPR" evidence="1">
    <location>
        <begin position="850"/>
        <end position="883"/>
    </location>
</feature>
<dbReference type="EMBL" id="ML732169">
    <property type="protein sequence ID" value="KAB8077418.1"/>
    <property type="molecule type" value="Genomic_DNA"/>
</dbReference>
<keyword evidence="2" id="KW-0732">Signal</keyword>
<sequence>MRPFSRDEFAIAIICALTLEAEAVEDLFDETYDRLSVFYKKQPRDDNAYINGKIGDHNVVLCYMPGMGKGSAASVASSLKISYKRIEVALVVGICGGAPYPSAGEEIFLGDVIISDAVVEYDFGRQYPGGFERKTDVKDTLGRPNREIRSILAGLQAKRSRMDLQAKMLQHLQAIQEMQPDWRRPSSADDVLFEALYQHKHYSLTSSPMCLCLDGMSDDVCKAALDTTCTSLGCDEGRICRRRHCTEHYSPRVHIGTVASADTVMKSGEHRDNLVKLEGVIGFEMEGAGVWDNISCIIIKGVCDYADSHKDKAWQAYAAATGAATAKAFLEFWGPTVPEETNKFHIPLDLTAVPAIEEFIGREDELNQLWNYLQPANSQARKVAVLHGLGGIGKTQLAIHFARKHKSDFTAIFWLSGKDRSALLLSLGSCLPRILGQPVNIKAINDEEAEQRASQVLQWLARPGNTRWLIIFDNVDQYSPLQNDNIYGYDIYGMFPKADHGAIIITSRLQKVTELGKSFPVQKLTQKDAIQLLLQSSGFSAQDITLMEAEQDITDLATQLDGLSLAIVIAGAFMRETGTSVKEYLQHYRDSWFNLQSQSEPTRHYQQGNILETWMITYQEVQKRDSTAAMLLLLLACFDNQDIWYELIKYGLNCSYRPHWFDMAVSSKLIFKSKIKTLIGFSLVETKQQEGSYTIHPVVQDWCSHIAASENHIIQLYELALVSVGYMIPSNADRDYARLQQRLLSHANYLIQSEKYNWPDDRIDIWGALQGLGNLYSDQSMLKEAEDMYYQALAGYEKALGPDHIFTLNTIHYLGGLYFNQGKLKEAEEMYHQALAGKEKALGPDHTSTLDTVNNLGNVYSDQGKLKEAEEIYHQALAGYEKARGSGYKTYPSTLNTINNLGRLYKNQGKLKEAEEMYHQALAGKEEALGPDHTSTLNTIHNLGNLYSDQGKLKEAEVMYHRALAGYKKVVGPDHMSTLETVNNLGSLYRSQGKLKEAEEMYRRALAGYEKVVGPDHETYPPTLNTVNNLGLLYKDQGKLKEAEEKYQQALAGKEKALGPDHASTLDTVNNLGNLYSSQGKLKEAEEMYQQALAGYKKVLGPDHSRTRTVAKNLASLASFSADRDTLYPVPPNRPAAQALGANTLQSSLPQNSRKRDILYRFVRRK</sequence>
<evidence type="ECO:0000256" key="1">
    <source>
        <dbReference type="PROSITE-ProRule" id="PRU00339"/>
    </source>
</evidence>
<dbReference type="Gene3D" id="3.40.50.300">
    <property type="entry name" value="P-loop containing nucleotide triphosphate hydrolases"/>
    <property type="match status" value="1"/>
</dbReference>
<feature type="repeat" description="TPR" evidence="1">
    <location>
        <begin position="979"/>
        <end position="1012"/>
    </location>
</feature>
<dbReference type="InterPro" id="IPR011990">
    <property type="entry name" value="TPR-like_helical_dom_sf"/>
</dbReference>
<dbReference type="Gene3D" id="1.25.40.10">
    <property type="entry name" value="Tetratricopeptide repeat domain"/>
    <property type="match status" value="3"/>
</dbReference>
<dbReference type="Gene3D" id="3.40.50.1580">
    <property type="entry name" value="Nucleoside phosphorylase domain"/>
    <property type="match status" value="1"/>
</dbReference>
<dbReference type="PANTHER" id="PTHR46082:SF6">
    <property type="entry name" value="AAA+ ATPASE DOMAIN-CONTAINING PROTEIN-RELATED"/>
    <property type="match status" value="1"/>
</dbReference>
<evidence type="ECO:0008006" key="7">
    <source>
        <dbReference type="Google" id="ProtNLM"/>
    </source>
</evidence>
<dbReference type="InterPro" id="IPR027417">
    <property type="entry name" value="P-loop_NTPase"/>
</dbReference>
<feature type="signal peptide" evidence="2">
    <location>
        <begin position="1"/>
        <end position="23"/>
    </location>
</feature>
<feature type="domain" description="Nucleoside phosphorylase" evidence="3">
    <location>
        <begin position="11"/>
        <end position="131"/>
    </location>
</feature>
<dbReference type="Pfam" id="PF13374">
    <property type="entry name" value="TPR_10"/>
    <property type="match status" value="2"/>
</dbReference>
<dbReference type="Pfam" id="PF13191">
    <property type="entry name" value="AAA_16"/>
    <property type="match status" value="1"/>
</dbReference>
<feature type="repeat" description="TPR" evidence="1">
    <location>
        <begin position="808"/>
        <end position="841"/>
    </location>
</feature>
<reference evidence="5 6" key="1">
    <citation type="submission" date="2019-04" db="EMBL/GenBank/DDBJ databases">
        <title>Friends and foes A comparative genomics study of 23 Aspergillus species from section Flavi.</title>
        <authorList>
            <consortium name="DOE Joint Genome Institute"/>
            <person name="Kjaerbolling I."/>
            <person name="Vesth T."/>
            <person name="Frisvad J.C."/>
            <person name="Nybo J.L."/>
            <person name="Theobald S."/>
            <person name="Kildgaard S."/>
            <person name="Isbrandt T."/>
            <person name="Kuo A."/>
            <person name="Sato A."/>
            <person name="Lyhne E.K."/>
            <person name="Kogle M.E."/>
            <person name="Wiebenga A."/>
            <person name="Kun R.S."/>
            <person name="Lubbers R.J."/>
            <person name="Makela M.R."/>
            <person name="Barry K."/>
            <person name="Chovatia M."/>
            <person name="Clum A."/>
            <person name="Daum C."/>
            <person name="Haridas S."/>
            <person name="He G."/>
            <person name="LaButti K."/>
            <person name="Lipzen A."/>
            <person name="Mondo S."/>
            <person name="Riley R."/>
            <person name="Salamov A."/>
            <person name="Simmons B.A."/>
            <person name="Magnuson J.K."/>
            <person name="Henrissat B."/>
            <person name="Mortensen U.H."/>
            <person name="Larsen T.O."/>
            <person name="Devries R.P."/>
            <person name="Grigoriev I.V."/>
            <person name="Machida M."/>
            <person name="Baker S.E."/>
            <person name="Andersen M.R."/>
        </authorList>
    </citation>
    <scope>NUCLEOTIDE SEQUENCE [LARGE SCALE GENOMIC DNA]</scope>
    <source>
        <strain evidence="5 6">CBS 151.66</strain>
    </source>
</reference>
<dbReference type="SMART" id="SM00028">
    <property type="entry name" value="TPR"/>
    <property type="match status" value="8"/>
</dbReference>
<proteinExistence type="predicted"/>
<dbReference type="InterPro" id="IPR000845">
    <property type="entry name" value="Nucleoside_phosphorylase_d"/>
</dbReference>
<dbReference type="Proteomes" id="UP000326565">
    <property type="component" value="Unassembled WGS sequence"/>
</dbReference>
<evidence type="ECO:0000256" key="2">
    <source>
        <dbReference type="SAM" id="SignalP"/>
    </source>
</evidence>
<keyword evidence="6" id="KW-1185">Reference proteome</keyword>
<dbReference type="SUPFAM" id="SSF53167">
    <property type="entry name" value="Purine and uridine phosphorylases"/>
    <property type="match status" value="1"/>
</dbReference>
<dbReference type="Pfam" id="PF01048">
    <property type="entry name" value="PNP_UDP_1"/>
    <property type="match status" value="1"/>
</dbReference>
<dbReference type="Pfam" id="PF13424">
    <property type="entry name" value="TPR_12"/>
    <property type="match status" value="3"/>
</dbReference>
<dbReference type="SUPFAM" id="SSF52540">
    <property type="entry name" value="P-loop containing nucleoside triphosphate hydrolases"/>
    <property type="match status" value="1"/>
</dbReference>
<dbReference type="InterPro" id="IPR041664">
    <property type="entry name" value="AAA_16"/>
</dbReference>
<keyword evidence="1" id="KW-0802">TPR repeat</keyword>
<dbReference type="GO" id="GO:0003824">
    <property type="term" value="F:catalytic activity"/>
    <property type="evidence" value="ECO:0007669"/>
    <property type="project" value="InterPro"/>
</dbReference>
<dbReference type="InterPro" id="IPR035994">
    <property type="entry name" value="Nucleoside_phosphorylase_sf"/>
</dbReference>
<gene>
    <name evidence="5" type="ORF">BDV29DRAFT_153802</name>
</gene>
<feature type="repeat" description="TPR" evidence="1">
    <location>
        <begin position="895"/>
        <end position="928"/>
    </location>
</feature>
<feature type="repeat" description="TPR" evidence="1">
    <location>
        <begin position="1066"/>
        <end position="1099"/>
    </location>
</feature>
<dbReference type="OrthoDB" id="1658288at2759"/>
<feature type="chain" id="PRO_5024786827" description="Nucleoside phosphorylase domain-containing protein" evidence="2">
    <location>
        <begin position="24"/>
        <end position="1166"/>
    </location>
</feature>
<dbReference type="InterPro" id="IPR019734">
    <property type="entry name" value="TPR_rpt"/>
</dbReference>
<feature type="repeat" description="TPR" evidence="1">
    <location>
        <begin position="1024"/>
        <end position="1057"/>
    </location>
</feature>
<dbReference type="GO" id="GO:0043531">
    <property type="term" value="F:ADP binding"/>
    <property type="evidence" value="ECO:0007669"/>
    <property type="project" value="InterPro"/>
</dbReference>
<accession>A0A5N5X9K7</accession>
<protein>
    <recommendedName>
        <fullName evidence="7">Nucleoside phosphorylase domain-containing protein</fullName>
    </recommendedName>
</protein>
<dbReference type="PROSITE" id="PS50005">
    <property type="entry name" value="TPR"/>
    <property type="match status" value="6"/>
</dbReference>
<organism evidence="5 6">
    <name type="scientific">Aspergillus leporis</name>
    <dbReference type="NCBI Taxonomy" id="41062"/>
    <lineage>
        <taxon>Eukaryota</taxon>
        <taxon>Fungi</taxon>
        <taxon>Dikarya</taxon>
        <taxon>Ascomycota</taxon>
        <taxon>Pezizomycotina</taxon>
        <taxon>Eurotiomycetes</taxon>
        <taxon>Eurotiomycetidae</taxon>
        <taxon>Eurotiales</taxon>
        <taxon>Aspergillaceae</taxon>
        <taxon>Aspergillus</taxon>
        <taxon>Aspergillus subgen. Circumdati</taxon>
    </lineage>
</organism>
<name>A0A5N5X9K7_9EURO</name>
<evidence type="ECO:0000313" key="6">
    <source>
        <dbReference type="Proteomes" id="UP000326565"/>
    </source>
</evidence>
<dbReference type="AlphaFoldDB" id="A0A5N5X9K7"/>
<dbReference type="SUPFAM" id="SSF48452">
    <property type="entry name" value="TPR-like"/>
    <property type="match status" value="1"/>
</dbReference>
<evidence type="ECO:0000259" key="3">
    <source>
        <dbReference type="Pfam" id="PF01048"/>
    </source>
</evidence>
<evidence type="ECO:0000313" key="5">
    <source>
        <dbReference type="EMBL" id="KAB8077418.1"/>
    </source>
</evidence>
<dbReference type="InterPro" id="IPR053137">
    <property type="entry name" value="NLR-like"/>
</dbReference>